<evidence type="ECO:0000256" key="5">
    <source>
        <dbReference type="SAM" id="MobiDB-lite"/>
    </source>
</evidence>
<evidence type="ECO:0000256" key="4">
    <source>
        <dbReference type="ARBA" id="ARBA00022825"/>
    </source>
</evidence>
<dbReference type="InterPro" id="IPR002142">
    <property type="entry name" value="Peptidase_S49"/>
</dbReference>
<dbReference type="OrthoDB" id="282590at2"/>
<comment type="similarity">
    <text evidence="1">Belongs to the peptidase S49 family.</text>
</comment>
<dbReference type="GO" id="GO:0006508">
    <property type="term" value="P:proteolysis"/>
    <property type="evidence" value="ECO:0007669"/>
    <property type="project" value="UniProtKB-KW"/>
</dbReference>
<dbReference type="KEGG" id="pca:Pcar_1819"/>
<evidence type="ECO:0000256" key="3">
    <source>
        <dbReference type="ARBA" id="ARBA00022801"/>
    </source>
</evidence>
<keyword evidence="4" id="KW-0720">Serine protease</keyword>
<dbReference type="InterPro" id="IPR033855">
    <property type="entry name" value="Protein_C"/>
</dbReference>
<dbReference type="eggNOG" id="COG0616">
    <property type="taxonomic scope" value="Bacteria"/>
</dbReference>
<dbReference type="STRING" id="338963.Pcar_1819"/>
<keyword evidence="8" id="KW-1185">Reference proteome</keyword>
<reference evidence="8" key="1">
    <citation type="submission" date="2005-10" db="EMBL/GenBank/DDBJ databases">
        <title>Complete sequence of Pelobacter carbinolicus DSM 2380.</title>
        <authorList>
            <person name="Copeland A."/>
            <person name="Lucas S."/>
            <person name="Lapidus A."/>
            <person name="Barry K."/>
            <person name="Detter J.C."/>
            <person name="Glavina T."/>
            <person name="Hammon N."/>
            <person name="Israni S."/>
            <person name="Pitluck S."/>
            <person name="Chertkov O."/>
            <person name="Schmutz J."/>
            <person name="Larimer F."/>
            <person name="Land M."/>
            <person name="Kyrpides N."/>
            <person name="Ivanova N."/>
            <person name="Richardson P."/>
        </authorList>
    </citation>
    <scope>NUCLEOTIDE SEQUENCE [LARGE SCALE GENOMIC DNA]</scope>
    <source>
        <strain evidence="8">DSM 2380 / NBRC 103641 / GraBd1</strain>
    </source>
</reference>
<accession>Q3A3J7</accession>
<dbReference type="CDD" id="cd07022">
    <property type="entry name" value="S49_Sppa_36K_type"/>
    <property type="match status" value="1"/>
</dbReference>
<dbReference type="PANTHER" id="PTHR33209">
    <property type="entry name" value="PROTEASE 4"/>
    <property type="match status" value="1"/>
</dbReference>
<organism evidence="7 8">
    <name type="scientific">Syntrophotalea carbinolica (strain DSM 2380 / NBRC 103641 / GraBd1)</name>
    <name type="common">Pelobacter carbinolicus</name>
    <dbReference type="NCBI Taxonomy" id="338963"/>
    <lineage>
        <taxon>Bacteria</taxon>
        <taxon>Pseudomonadati</taxon>
        <taxon>Thermodesulfobacteriota</taxon>
        <taxon>Desulfuromonadia</taxon>
        <taxon>Desulfuromonadales</taxon>
        <taxon>Syntrophotaleaceae</taxon>
        <taxon>Syntrophotalea</taxon>
    </lineage>
</organism>
<feature type="compositionally biased region" description="Low complexity" evidence="5">
    <location>
        <begin position="348"/>
        <end position="360"/>
    </location>
</feature>
<keyword evidence="3" id="KW-0378">Hydrolase</keyword>
<evidence type="ECO:0000313" key="7">
    <source>
        <dbReference type="EMBL" id="ABA89060.1"/>
    </source>
</evidence>
<dbReference type="Pfam" id="PF01343">
    <property type="entry name" value="Peptidase_S49"/>
    <property type="match status" value="1"/>
</dbReference>
<dbReference type="PANTHER" id="PTHR33209:SF1">
    <property type="entry name" value="PEPTIDASE S49 DOMAIN-CONTAINING PROTEIN"/>
    <property type="match status" value="1"/>
</dbReference>
<name>Q3A3J7_SYNC1</name>
<protein>
    <submittedName>
        <fullName evidence="7">Peptidase, S49 family</fullName>
    </submittedName>
</protein>
<feature type="region of interest" description="Disordered" evidence="5">
    <location>
        <begin position="339"/>
        <end position="366"/>
    </location>
</feature>
<feature type="domain" description="Peptidase S49" evidence="6">
    <location>
        <begin position="134"/>
        <end position="270"/>
    </location>
</feature>
<dbReference type="GO" id="GO:0008236">
    <property type="term" value="F:serine-type peptidase activity"/>
    <property type="evidence" value="ECO:0007669"/>
    <property type="project" value="UniProtKB-KW"/>
</dbReference>
<proteinExistence type="inferred from homology"/>
<keyword evidence="2" id="KW-0645">Protease</keyword>
<gene>
    <name evidence="7" type="ordered locus">Pcar_1819</name>
</gene>
<dbReference type="RefSeq" id="WP_011341559.1">
    <property type="nucleotide sequence ID" value="NC_007498.2"/>
</dbReference>
<evidence type="ECO:0000256" key="2">
    <source>
        <dbReference type="ARBA" id="ARBA00022670"/>
    </source>
</evidence>
<dbReference type="MEROPS" id="S49.003"/>
<evidence type="ECO:0000259" key="6">
    <source>
        <dbReference type="Pfam" id="PF01343"/>
    </source>
</evidence>
<evidence type="ECO:0000313" key="8">
    <source>
        <dbReference type="Proteomes" id="UP000002534"/>
    </source>
</evidence>
<dbReference type="EMBL" id="CP000142">
    <property type="protein sequence ID" value="ABA89060.1"/>
    <property type="molecule type" value="Genomic_DNA"/>
</dbReference>
<dbReference type="Proteomes" id="UP000002534">
    <property type="component" value="Chromosome"/>
</dbReference>
<sequence length="383" mass="41134">MKNAKFAGRIFNTPLMIAEEKLNVLLHVLGPRFDLDLDNLPAIEAREVAESERNRAGYVVRNGTAIIGIQGTLVHKSGYLDALSGLSSYESLRSSFDLALEDDAVRRIIFDVDSPGGEVTGCFDLADHIYQSRGKKPITAVVNESCYSAAYALASAADKIILPRTGGAGSIGVILAHVDQSGFNEKNGLAVTHIFAGAHKADFSPHHALSEEAKTRLQGMVNETYSLFVSTVSRNRNMSAEAVRKTEACIYIGSKAVAAGLADQVAAVDRYLSGSGGSSTPLRMEAAEPAIAIDKATESERAMFGSQARKDAELLTAKEPAAASFDKIAADAYFKREKTRQEYTQTVEEQPQEQQPPAAQSSHVVVEKDRLAAIAARIYGPEA</sequence>
<dbReference type="HOGENOM" id="CLU_046540_4_0_7"/>
<evidence type="ECO:0000256" key="1">
    <source>
        <dbReference type="ARBA" id="ARBA00008683"/>
    </source>
</evidence>
<reference evidence="7 8" key="2">
    <citation type="journal article" date="2012" name="BMC Genomics">
        <title>The genome of Pelobacter carbinolicus reveals surprising metabolic capabilities and physiological features.</title>
        <authorList>
            <person name="Aklujkar M."/>
            <person name="Haveman S.A."/>
            <person name="Didonato R.Jr."/>
            <person name="Chertkov O."/>
            <person name="Han C.S."/>
            <person name="Land M.L."/>
            <person name="Brown P."/>
            <person name="Lovley D.R."/>
        </authorList>
    </citation>
    <scope>NUCLEOTIDE SEQUENCE [LARGE SCALE GENOMIC DNA]</scope>
    <source>
        <strain evidence="8">DSM 2380 / NBRC 103641 / GraBd1</strain>
    </source>
</reference>
<dbReference type="SUPFAM" id="SSF52096">
    <property type="entry name" value="ClpP/crotonase"/>
    <property type="match status" value="1"/>
</dbReference>
<dbReference type="Gene3D" id="3.90.226.10">
    <property type="entry name" value="2-enoyl-CoA Hydratase, Chain A, domain 1"/>
    <property type="match status" value="1"/>
</dbReference>
<dbReference type="InterPro" id="IPR029045">
    <property type="entry name" value="ClpP/crotonase-like_dom_sf"/>
</dbReference>
<dbReference type="AlphaFoldDB" id="Q3A3J7"/>